<dbReference type="Gene3D" id="3.10.350.10">
    <property type="entry name" value="LysM domain"/>
    <property type="match status" value="3"/>
</dbReference>
<comment type="caution">
    <text evidence="3">The sequence shown here is derived from an EMBL/GenBank/DDBJ whole genome shotgun (WGS) entry which is preliminary data.</text>
</comment>
<dbReference type="PANTHER" id="PTHR33734">
    <property type="entry name" value="LYSM DOMAIN-CONTAINING GPI-ANCHORED PROTEIN 2"/>
    <property type="match status" value="1"/>
</dbReference>
<dbReference type="PROSITE" id="PS51782">
    <property type="entry name" value="LYSM"/>
    <property type="match status" value="3"/>
</dbReference>
<feature type="domain" description="LysM" evidence="2">
    <location>
        <begin position="87"/>
        <end position="132"/>
    </location>
</feature>
<dbReference type="SMART" id="SM00257">
    <property type="entry name" value="LysM"/>
    <property type="match status" value="3"/>
</dbReference>
<sequence length="198" mass="20954">MKKTSKVLVPTLALGMAFGASGLSANAATETIEPGDTLWGIAQENNVSVEHLMDYNSNLDPYALPVGTEVQLGSNNHSDSSQNGEIVTHTVQPGNTLYGIAQTYDGVSVDDLHQMNEGIDPYNLTIGSEVTVVGESSNSNNNSNEHANYVHHTVQPGNTLYGIASVYDGVTVDEIMDANPNVDPRALTIGSQIAIPLD</sequence>
<dbReference type="InterPro" id="IPR036779">
    <property type="entry name" value="LysM_dom_sf"/>
</dbReference>
<dbReference type="SUPFAM" id="SSF54106">
    <property type="entry name" value="LysM domain"/>
    <property type="match status" value="3"/>
</dbReference>
<keyword evidence="4" id="KW-1185">Reference proteome</keyword>
<dbReference type="RefSeq" id="WP_146949807.1">
    <property type="nucleotide sequence ID" value="NZ_VOQF01000009.1"/>
</dbReference>
<evidence type="ECO:0000259" key="2">
    <source>
        <dbReference type="PROSITE" id="PS51782"/>
    </source>
</evidence>
<feature type="domain" description="LysM" evidence="2">
    <location>
        <begin position="28"/>
        <end position="72"/>
    </location>
</feature>
<dbReference type="EMBL" id="VOQF01000009">
    <property type="protein sequence ID" value="TXC89542.1"/>
    <property type="molecule type" value="Genomic_DNA"/>
</dbReference>
<reference evidence="3 4" key="1">
    <citation type="journal article" date="2005" name="Int. J. Syst. Evol. Microbiol.">
        <title>Bacillus litoralis sp. nov., isolated from a tidal flat of the Yellow Sea in Korea.</title>
        <authorList>
            <person name="Yoon J.H."/>
            <person name="Oh T.K."/>
        </authorList>
    </citation>
    <scope>NUCLEOTIDE SEQUENCE [LARGE SCALE GENOMIC DNA]</scope>
    <source>
        <strain evidence="3 4">SW-211</strain>
    </source>
</reference>
<evidence type="ECO:0000313" key="4">
    <source>
        <dbReference type="Proteomes" id="UP000321363"/>
    </source>
</evidence>
<organism evidence="3 4">
    <name type="scientific">Metabacillus litoralis</name>
    <dbReference type="NCBI Taxonomy" id="152268"/>
    <lineage>
        <taxon>Bacteria</taxon>
        <taxon>Bacillati</taxon>
        <taxon>Bacillota</taxon>
        <taxon>Bacilli</taxon>
        <taxon>Bacillales</taxon>
        <taxon>Bacillaceae</taxon>
        <taxon>Metabacillus</taxon>
    </lineage>
</organism>
<dbReference type="InterPro" id="IPR018392">
    <property type="entry name" value="LysM"/>
</dbReference>
<dbReference type="AlphaFoldDB" id="A0A5C6VVJ5"/>
<feature type="chain" id="PRO_5022709098" evidence="1">
    <location>
        <begin position="28"/>
        <end position="198"/>
    </location>
</feature>
<keyword evidence="1" id="KW-0732">Signal</keyword>
<evidence type="ECO:0000313" key="3">
    <source>
        <dbReference type="EMBL" id="TXC89542.1"/>
    </source>
</evidence>
<evidence type="ECO:0000256" key="1">
    <source>
        <dbReference type="SAM" id="SignalP"/>
    </source>
</evidence>
<accession>A0A5C6VVJ5</accession>
<feature type="domain" description="LysM" evidence="2">
    <location>
        <begin position="150"/>
        <end position="195"/>
    </location>
</feature>
<name>A0A5C6VVJ5_9BACI</name>
<dbReference type="CDD" id="cd00118">
    <property type="entry name" value="LysM"/>
    <property type="match status" value="3"/>
</dbReference>
<dbReference type="PANTHER" id="PTHR33734:SF22">
    <property type="entry name" value="MEMBRANE-BOUND LYTIC MUREIN TRANSGLYCOSYLASE D"/>
    <property type="match status" value="1"/>
</dbReference>
<dbReference type="OrthoDB" id="308800at2"/>
<feature type="signal peptide" evidence="1">
    <location>
        <begin position="1"/>
        <end position="27"/>
    </location>
</feature>
<gene>
    <name evidence="3" type="ORF">FS935_16810</name>
</gene>
<dbReference type="Proteomes" id="UP000321363">
    <property type="component" value="Unassembled WGS sequence"/>
</dbReference>
<protein>
    <submittedName>
        <fullName evidence="3">LysM peptidoglycan-binding domain-containing protein</fullName>
    </submittedName>
</protein>
<proteinExistence type="predicted"/>
<dbReference type="Pfam" id="PF01476">
    <property type="entry name" value="LysM"/>
    <property type="match status" value="3"/>
</dbReference>